<evidence type="ECO:0000313" key="3">
    <source>
        <dbReference type="Proteomes" id="UP000182938"/>
    </source>
</evidence>
<dbReference type="Proteomes" id="UP000182938">
    <property type="component" value="Chromosome"/>
</dbReference>
<reference evidence="2 4" key="2">
    <citation type="submission" date="2020-10" db="EMBL/GenBank/DDBJ databases">
        <title>Janibacter indicus TT2 genome sequence.</title>
        <authorList>
            <person name="Lee K."/>
            <person name="Ganzorig M."/>
        </authorList>
    </citation>
    <scope>NUCLEOTIDE SEQUENCE [LARGE SCALE GENOMIC DNA]</scope>
    <source>
        <strain evidence="2 4">TT2</strain>
    </source>
</reference>
<organism evidence="1 3">
    <name type="scientific">Janibacter indicus</name>
    <dbReference type="NCBI Taxonomy" id="857417"/>
    <lineage>
        <taxon>Bacteria</taxon>
        <taxon>Bacillati</taxon>
        <taxon>Actinomycetota</taxon>
        <taxon>Actinomycetes</taxon>
        <taxon>Micrococcales</taxon>
        <taxon>Intrasporangiaceae</taxon>
        <taxon>Janibacter</taxon>
    </lineage>
</organism>
<dbReference type="GO" id="GO:0016740">
    <property type="term" value="F:transferase activity"/>
    <property type="evidence" value="ECO:0007669"/>
    <property type="project" value="UniProtKB-KW"/>
</dbReference>
<dbReference type="EMBL" id="CP013290">
    <property type="protein sequence ID" value="APH02941.1"/>
    <property type="molecule type" value="Genomic_DNA"/>
</dbReference>
<keyword evidence="1" id="KW-0808">Transferase</keyword>
<accession>A0A1L3MKU1</accession>
<reference evidence="1 3" key="1">
    <citation type="submission" date="2015-11" db="EMBL/GenBank/DDBJ databases">
        <authorList>
            <person name="Zhang Y."/>
            <person name="Guo Z."/>
        </authorList>
    </citation>
    <scope>NUCLEOTIDE SEQUENCE [LARGE SCALE GENOMIC DNA]</scope>
    <source>
        <strain evidence="1 3">YFY001</strain>
    </source>
</reference>
<evidence type="ECO:0000313" key="1">
    <source>
        <dbReference type="EMBL" id="APH02941.1"/>
    </source>
</evidence>
<dbReference type="KEGG" id="jte:ASJ30_01725"/>
<evidence type="ECO:0000313" key="2">
    <source>
        <dbReference type="EMBL" id="QOK24439.1"/>
    </source>
</evidence>
<evidence type="ECO:0000313" key="4">
    <source>
        <dbReference type="Proteomes" id="UP000593998"/>
    </source>
</evidence>
<dbReference type="AlphaFoldDB" id="A0A1L3MKU1"/>
<keyword evidence="3" id="KW-1185">Reference proteome</keyword>
<name>A0A1L3MKU1_9MICO</name>
<proteinExistence type="predicted"/>
<protein>
    <submittedName>
        <fullName evidence="1">GCN5-related N-acetyltransferase</fullName>
    </submittedName>
</protein>
<gene>
    <name evidence="1" type="ORF">ASJ30_01725</name>
    <name evidence="2" type="ORF">IGS73_01750</name>
</gene>
<sequence>MRMTSDKRRPEPHRFYERLGYVATHEGFTPEV</sequence>
<dbReference type="EMBL" id="CP062789">
    <property type="protein sequence ID" value="QOK24439.1"/>
    <property type="molecule type" value="Genomic_DNA"/>
</dbReference>
<dbReference type="Proteomes" id="UP000593998">
    <property type="component" value="Chromosome"/>
</dbReference>